<dbReference type="InterPro" id="IPR004358">
    <property type="entry name" value="Sig_transdc_His_kin-like_C"/>
</dbReference>
<evidence type="ECO:0000256" key="8">
    <source>
        <dbReference type="ARBA" id="ARBA00023012"/>
    </source>
</evidence>
<evidence type="ECO:0000259" key="16">
    <source>
        <dbReference type="PROSITE" id="PS01124"/>
    </source>
</evidence>
<reference evidence="19" key="1">
    <citation type="submission" date="2023-05" db="EMBL/GenBank/DDBJ databases">
        <authorList>
            <person name="Zhang X."/>
        </authorList>
    </citation>
    <scope>NUCLEOTIDE SEQUENCE</scope>
    <source>
        <strain evidence="19">BD1B2-1</strain>
    </source>
</reference>
<dbReference type="SMART" id="SM00342">
    <property type="entry name" value="HTH_ARAC"/>
    <property type="match status" value="1"/>
</dbReference>
<evidence type="ECO:0000256" key="12">
    <source>
        <dbReference type="PROSITE-ProRule" id="PRU00169"/>
    </source>
</evidence>
<dbReference type="Pfam" id="PF02518">
    <property type="entry name" value="HATPase_c"/>
    <property type="match status" value="1"/>
</dbReference>
<keyword evidence="4" id="KW-0808">Transferase</keyword>
<evidence type="ECO:0000256" key="7">
    <source>
        <dbReference type="ARBA" id="ARBA00022840"/>
    </source>
</evidence>
<dbReference type="GO" id="GO:0003700">
    <property type="term" value="F:DNA-binding transcription factor activity"/>
    <property type="evidence" value="ECO:0007669"/>
    <property type="project" value="InterPro"/>
</dbReference>
<feature type="transmembrane region" description="Helical" evidence="15">
    <location>
        <begin position="428"/>
        <end position="448"/>
    </location>
</feature>
<evidence type="ECO:0000256" key="5">
    <source>
        <dbReference type="ARBA" id="ARBA00022741"/>
    </source>
</evidence>
<dbReference type="InterPro" id="IPR036097">
    <property type="entry name" value="HisK_dim/P_sf"/>
</dbReference>
<dbReference type="CDD" id="cd00082">
    <property type="entry name" value="HisKA"/>
    <property type="match status" value="1"/>
</dbReference>
<dbReference type="RefSeq" id="WP_314511827.1">
    <property type="nucleotide sequence ID" value="NZ_JASJOU010000004.1"/>
</dbReference>
<evidence type="ECO:0000313" key="19">
    <source>
        <dbReference type="EMBL" id="MDJ1502029.1"/>
    </source>
</evidence>
<dbReference type="SUPFAM" id="SSF52172">
    <property type="entry name" value="CheY-like"/>
    <property type="match status" value="1"/>
</dbReference>
<dbReference type="AlphaFoldDB" id="A0AAE3R5Y6"/>
<feature type="domain" description="Histidine kinase" evidence="17">
    <location>
        <begin position="523"/>
        <end position="751"/>
    </location>
</feature>
<evidence type="ECO:0000256" key="14">
    <source>
        <dbReference type="SAM" id="Coils"/>
    </source>
</evidence>
<keyword evidence="15" id="KW-1133">Transmembrane helix</keyword>
<gene>
    <name evidence="19" type="ORF">QNI22_15285</name>
</gene>
<dbReference type="PANTHER" id="PTHR43547">
    <property type="entry name" value="TWO-COMPONENT HISTIDINE KINASE"/>
    <property type="match status" value="1"/>
</dbReference>
<proteinExistence type="predicted"/>
<evidence type="ECO:0000256" key="10">
    <source>
        <dbReference type="ARBA" id="ARBA00023125"/>
    </source>
</evidence>
<feature type="repeat" description="TPR" evidence="13">
    <location>
        <begin position="113"/>
        <end position="146"/>
    </location>
</feature>
<name>A0AAE3R5Y6_9BACT</name>
<dbReference type="InterPro" id="IPR003594">
    <property type="entry name" value="HATPase_dom"/>
</dbReference>
<dbReference type="InterPro" id="IPR003661">
    <property type="entry name" value="HisK_dim/P_dom"/>
</dbReference>
<evidence type="ECO:0000256" key="6">
    <source>
        <dbReference type="ARBA" id="ARBA00022777"/>
    </source>
</evidence>
<dbReference type="PANTHER" id="PTHR43547:SF2">
    <property type="entry name" value="HYBRID SIGNAL TRANSDUCTION HISTIDINE KINASE C"/>
    <property type="match status" value="1"/>
</dbReference>
<keyword evidence="3 12" id="KW-0597">Phosphoprotein</keyword>
<evidence type="ECO:0000259" key="18">
    <source>
        <dbReference type="PROSITE" id="PS50110"/>
    </source>
</evidence>
<dbReference type="GO" id="GO:0005524">
    <property type="term" value="F:ATP binding"/>
    <property type="evidence" value="ECO:0007669"/>
    <property type="project" value="UniProtKB-KW"/>
</dbReference>
<accession>A0AAE3R5Y6</accession>
<keyword evidence="11" id="KW-0804">Transcription</keyword>
<feature type="repeat" description="TPR" evidence="13">
    <location>
        <begin position="193"/>
        <end position="226"/>
    </location>
</feature>
<feature type="coiled-coil region" evidence="14">
    <location>
        <begin position="393"/>
        <end position="431"/>
    </location>
</feature>
<dbReference type="GO" id="GO:0043565">
    <property type="term" value="F:sequence-specific DNA binding"/>
    <property type="evidence" value="ECO:0007669"/>
    <property type="project" value="InterPro"/>
</dbReference>
<dbReference type="Pfam" id="PF12833">
    <property type="entry name" value="HTH_18"/>
    <property type="match status" value="1"/>
</dbReference>
<dbReference type="SMART" id="SM00028">
    <property type="entry name" value="TPR"/>
    <property type="match status" value="7"/>
</dbReference>
<sequence>MISKNQTPYTLHKARGPQHLCVCSSVPLGHTTWLGKACLLTIAALFAVVVLQAQDTEADSLLQQLKLAKDTSRINVLNQLSFHYNAADPAKAIAYATQALQLSQQLDFKKGMAQAFNRLGIGYSHQNKYAQAMAYYDKALPLSQELGDLPGELALMLNIGMVYHKQDNRPKATEYYLKGLKIAEKLEDDIRIANIYNFLGNIYSELEDYPQAIVYYQKSLELKKKRFTRGRPVSQVLNNLGDLHMRQKEYQKALPYFTKALDGLTEQDKDIQAACFINMGLVYGGLPDGGLQQYSKALEYLNQGLRLQQEVKDPYTIPYVLTGLAYVYQKTDELTKSEANAQQALQMARQMEIKSLVAELYQLLSQLASRQKKYQQAYDYQSRFIQTQDSLRNDENTRQIAKLQADYETEKKQAEIELLKKESEKEALLRNIIGLGLLATLIIGGLIVSRQRLKIRNNRLLVEKSLEISQKNEELAHTNELLSSQSEQLSIINETLSQQSRQLAEQTTKLKELDQVKSTFFANISHEFRTPLTLILGNLQDKLEAGKGAGHPETLSFGSGEVTSMHRNAGRLLELINQLLDLSKLESGKMHLQPQAGNLSQFFRLLTASFSSLAESREIAFKLDLPAKELYYAFDSDKLHKIFANLLSNAFKFTPNNGEVSLRAEVLPSVTDALPRLKITVQDSGSGISVEQLNSVFERFYQGSQHYSDQQGTGIGLALVKELVQLHGGQVYVASDALQGTRFVIELPLAPCSTTDIEPIPSIATTTTSYEQIADNASVESTDDIDTVAGNEQPLILIVEDNDDLRAYIRKHLEGPYRILESSNGKEGFDTALAQIPDLVITDLMMPEMSGTELCERLKTDERTNHISVIMLTALATQESKLQGLQTGADDYLTKPFDARELRLRVGNLLESRRKLRERFSKQIRIAPSDIAVSSVDEKLLERILKVVEENMSNTEFGSEEFAREAGLSRMQLHRKLTALTGQSTSEFLRSMRLKRAAQLLDARAGNVSDVAYQVGFDNLPYFSKCFREQFDCTPSEYLARQVASVV</sequence>
<evidence type="ECO:0000256" key="2">
    <source>
        <dbReference type="ARBA" id="ARBA00012438"/>
    </source>
</evidence>
<feature type="repeat" description="TPR" evidence="13">
    <location>
        <begin position="153"/>
        <end position="186"/>
    </location>
</feature>
<keyword evidence="10" id="KW-0238">DNA-binding</keyword>
<dbReference type="InterPro" id="IPR001789">
    <property type="entry name" value="Sig_transdc_resp-reg_receiver"/>
</dbReference>
<dbReference type="InterPro" id="IPR018062">
    <property type="entry name" value="HTH_AraC-typ_CS"/>
</dbReference>
<evidence type="ECO:0000256" key="15">
    <source>
        <dbReference type="SAM" id="Phobius"/>
    </source>
</evidence>
<organism evidence="19 20">
    <name type="scientific">Xanthocytophaga agilis</name>
    <dbReference type="NCBI Taxonomy" id="3048010"/>
    <lineage>
        <taxon>Bacteria</taxon>
        <taxon>Pseudomonadati</taxon>
        <taxon>Bacteroidota</taxon>
        <taxon>Cytophagia</taxon>
        <taxon>Cytophagales</taxon>
        <taxon>Rhodocytophagaceae</taxon>
        <taxon>Xanthocytophaga</taxon>
    </lineage>
</organism>
<evidence type="ECO:0000256" key="3">
    <source>
        <dbReference type="ARBA" id="ARBA00022553"/>
    </source>
</evidence>
<keyword evidence="15" id="KW-0812">Transmembrane</keyword>
<dbReference type="PROSITE" id="PS00041">
    <property type="entry name" value="HTH_ARAC_FAMILY_1"/>
    <property type="match status" value="1"/>
</dbReference>
<evidence type="ECO:0000256" key="13">
    <source>
        <dbReference type="PROSITE-ProRule" id="PRU00339"/>
    </source>
</evidence>
<dbReference type="GO" id="GO:0000155">
    <property type="term" value="F:phosphorelay sensor kinase activity"/>
    <property type="evidence" value="ECO:0007669"/>
    <property type="project" value="InterPro"/>
</dbReference>
<keyword evidence="20" id="KW-1185">Reference proteome</keyword>
<dbReference type="PROSITE" id="PS01124">
    <property type="entry name" value="HTH_ARAC_FAMILY_2"/>
    <property type="match status" value="1"/>
</dbReference>
<dbReference type="SMART" id="SM00448">
    <property type="entry name" value="REC"/>
    <property type="match status" value="1"/>
</dbReference>
<keyword evidence="13" id="KW-0802">TPR repeat</keyword>
<dbReference type="SUPFAM" id="SSF55874">
    <property type="entry name" value="ATPase domain of HSP90 chaperone/DNA topoisomerase II/histidine kinase"/>
    <property type="match status" value="1"/>
</dbReference>
<dbReference type="Gene3D" id="1.10.10.60">
    <property type="entry name" value="Homeodomain-like"/>
    <property type="match status" value="1"/>
</dbReference>
<feature type="domain" description="Response regulatory" evidence="18">
    <location>
        <begin position="795"/>
        <end position="910"/>
    </location>
</feature>
<dbReference type="InterPro" id="IPR019734">
    <property type="entry name" value="TPR_rpt"/>
</dbReference>
<evidence type="ECO:0000256" key="11">
    <source>
        <dbReference type="ARBA" id="ARBA00023163"/>
    </source>
</evidence>
<dbReference type="Pfam" id="PF13424">
    <property type="entry name" value="TPR_12"/>
    <property type="match status" value="3"/>
</dbReference>
<keyword evidence="8" id="KW-0902">Two-component regulatory system</keyword>
<dbReference type="PROSITE" id="PS50293">
    <property type="entry name" value="TPR_REGION"/>
    <property type="match status" value="1"/>
</dbReference>
<dbReference type="SUPFAM" id="SSF47384">
    <property type="entry name" value="Homodimeric domain of signal transducing histidine kinase"/>
    <property type="match status" value="1"/>
</dbReference>
<dbReference type="SUPFAM" id="SSF48452">
    <property type="entry name" value="TPR-like"/>
    <property type="match status" value="2"/>
</dbReference>
<dbReference type="Gene3D" id="1.10.287.130">
    <property type="match status" value="1"/>
</dbReference>
<dbReference type="Gene3D" id="3.30.565.10">
    <property type="entry name" value="Histidine kinase-like ATPase, C-terminal domain"/>
    <property type="match status" value="1"/>
</dbReference>
<comment type="caution">
    <text evidence="19">The sequence shown here is derived from an EMBL/GenBank/DDBJ whole genome shotgun (WGS) entry which is preliminary data.</text>
</comment>
<dbReference type="PROSITE" id="PS50109">
    <property type="entry name" value="HIS_KIN"/>
    <property type="match status" value="1"/>
</dbReference>
<keyword evidence="6" id="KW-0418">Kinase</keyword>
<evidence type="ECO:0000256" key="4">
    <source>
        <dbReference type="ARBA" id="ARBA00022679"/>
    </source>
</evidence>
<keyword evidence="9" id="KW-0805">Transcription regulation</keyword>
<dbReference type="PROSITE" id="PS50005">
    <property type="entry name" value="TPR"/>
    <property type="match status" value="4"/>
</dbReference>
<feature type="repeat" description="TPR" evidence="13">
    <location>
        <begin position="234"/>
        <end position="267"/>
    </location>
</feature>
<dbReference type="SMART" id="SM00387">
    <property type="entry name" value="HATPase_c"/>
    <property type="match status" value="1"/>
</dbReference>
<dbReference type="InterPro" id="IPR009057">
    <property type="entry name" value="Homeodomain-like_sf"/>
</dbReference>
<feature type="domain" description="HTH araC/xylS-type" evidence="16">
    <location>
        <begin position="942"/>
        <end position="1041"/>
    </location>
</feature>
<dbReference type="Pfam" id="PF00512">
    <property type="entry name" value="HisKA"/>
    <property type="match status" value="1"/>
</dbReference>
<dbReference type="InterPro" id="IPR011990">
    <property type="entry name" value="TPR-like_helical_dom_sf"/>
</dbReference>
<evidence type="ECO:0000256" key="9">
    <source>
        <dbReference type="ARBA" id="ARBA00023015"/>
    </source>
</evidence>
<dbReference type="FunFam" id="3.30.565.10:FF:000037">
    <property type="entry name" value="Hybrid sensor histidine kinase/response regulator"/>
    <property type="match status" value="1"/>
</dbReference>
<dbReference type="InterPro" id="IPR036890">
    <property type="entry name" value="HATPase_C_sf"/>
</dbReference>
<dbReference type="InterPro" id="IPR005467">
    <property type="entry name" value="His_kinase_dom"/>
</dbReference>
<comment type="catalytic activity">
    <reaction evidence="1">
        <text>ATP + protein L-histidine = ADP + protein N-phospho-L-histidine.</text>
        <dbReference type="EC" id="2.7.13.3"/>
    </reaction>
</comment>
<keyword evidence="5" id="KW-0547">Nucleotide-binding</keyword>
<protein>
    <recommendedName>
        <fullName evidence="2">histidine kinase</fullName>
        <ecNumber evidence="2">2.7.13.3</ecNumber>
    </recommendedName>
</protein>
<dbReference type="Pfam" id="PF00072">
    <property type="entry name" value="Response_reg"/>
    <property type="match status" value="1"/>
</dbReference>
<dbReference type="SMART" id="SM00388">
    <property type="entry name" value="HisKA"/>
    <property type="match status" value="1"/>
</dbReference>
<feature type="modified residue" description="4-aspartylphosphate" evidence="12">
    <location>
        <position position="843"/>
    </location>
</feature>
<dbReference type="EMBL" id="JASJOU010000004">
    <property type="protein sequence ID" value="MDJ1502029.1"/>
    <property type="molecule type" value="Genomic_DNA"/>
</dbReference>
<evidence type="ECO:0000313" key="20">
    <source>
        <dbReference type="Proteomes" id="UP001232063"/>
    </source>
</evidence>
<dbReference type="InterPro" id="IPR018060">
    <property type="entry name" value="HTH_AraC"/>
</dbReference>
<evidence type="ECO:0000256" key="1">
    <source>
        <dbReference type="ARBA" id="ARBA00000085"/>
    </source>
</evidence>
<dbReference type="SUPFAM" id="SSF46689">
    <property type="entry name" value="Homeodomain-like"/>
    <property type="match status" value="1"/>
</dbReference>
<dbReference type="Gene3D" id="3.40.50.2300">
    <property type="match status" value="1"/>
</dbReference>
<keyword evidence="15" id="KW-0472">Membrane</keyword>
<dbReference type="PROSITE" id="PS50110">
    <property type="entry name" value="RESPONSE_REGULATORY"/>
    <property type="match status" value="1"/>
</dbReference>
<evidence type="ECO:0000259" key="17">
    <source>
        <dbReference type="PROSITE" id="PS50109"/>
    </source>
</evidence>
<dbReference type="PRINTS" id="PR00344">
    <property type="entry name" value="BCTRLSENSOR"/>
</dbReference>
<dbReference type="EC" id="2.7.13.3" evidence="2"/>
<dbReference type="Proteomes" id="UP001232063">
    <property type="component" value="Unassembled WGS sequence"/>
</dbReference>
<dbReference type="InterPro" id="IPR011006">
    <property type="entry name" value="CheY-like_superfamily"/>
</dbReference>
<dbReference type="Gene3D" id="1.25.40.10">
    <property type="entry name" value="Tetratricopeptide repeat domain"/>
    <property type="match status" value="3"/>
</dbReference>
<keyword evidence="7" id="KW-0067">ATP-binding</keyword>
<keyword evidence="14" id="KW-0175">Coiled coil</keyword>